<dbReference type="Pfam" id="PF13692">
    <property type="entry name" value="Glyco_trans_1_4"/>
    <property type="match status" value="1"/>
</dbReference>
<dbReference type="RefSeq" id="WP_090115354.1">
    <property type="nucleotide sequence ID" value="NZ_FNAT01000017.1"/>
</dbReference>
<dbReference type="Proteomes" id="UP000198922">
    <property type="component" value="Unassembled WGS sequence"/>
</dbReference>
<protein>
    <submittedName>
        <fullName evidence="2">Glycosyltransferase involved in cell wall bisynthesis</fullName>
    </submittedName>
</protein>
<reference evidence="3" key="1">
    <citation type="submission" date="2016-10" db="EMBL/GenBank/DDBJ databases">
        <authorList>
            <person name="Varghese N."/>
            <person name="Submissions S."/>
        </authorList>
    </citation>
    <scope>NUCLEOTIDE SEQUENCE [LARGE SCALE GENOMIC DNA]</scope>
    <source>
        <strain evidence="3">DSM 21424</strain>
    </source>
</reference>
<gene>
    <name evidence="2" type="ORF">SAMN04488567_0452</name>
</gene>
<dbReference type="OrthoDB" id="9790710at2"/>
<dbReference type="EMBL" id="FNAT01000017">
    <property type="protein sequence ID" value="SDF47537.1"/>
    <property type="molecule type" value="Genomic_DNA"/>
</dbReference>
<dbReference type="AlphaFoldDB" id="A0A1G7LDC7"/>
<feature type="region of interest" description="Disordered" evidence="1">
    <location>
        <begin position="408"/>
        <end position="428"/>
    </location>
</feature>
<keyword evidence="2" id="KW-0808">Transferase</keyword>
<keyword evidence="3" id="KW-1185">Reference proteome</keyword>
<dbReference type="STRING" id="521013.SAMN04488567_0452"/>
<accession>A0A1G7LDC7</accession>
<organism evidence="2 3">
    <name type="scientific">Limimaricola pyoseonensis</name>
    <dbReference type="NCBI Taxonomy" id="521013"/>
    <lineage>
        <taxon>Bacteria</taxon>
        <taxon>Pseudomonadati</taxon>
        <taxon>Pseudomonadota</taxon>
        <taxon>Alphaproteobacteria</taxon>
        <taxon>Rhodobacterales</taxon>
        <taxon>Paracoccaceae</taxon>
        <taxon>Limimaricola</taxon>
    </lineage>
</organism>
<dbReference type="PANTHER" id="PTHR45947:SF3">
    <property type="entry name" value="SULFOQUINOVOSYL TRANSFERASE SQD2"/>
    <property type="match status" value="1"/>
</dbReference>
<proteinExistence type="predicted"/>
<dbReference type="CDD" id="cd03801">
    <property type="entry name" value="GT4_PimA-like"/>
    <property type="match status" value="1"/>
</dbReference>
<dbReference type="InterPro" id="IPR050194">
    <property type="entry name" value="Glycosyltransferase_grp1"/>
</dbReference>
<dbReference type="PANTHER" id="PTHR45947">
    <property type="entry name" value="SULFOQUINOVOSYL TRANSFERASE SQD2"/>
    <property type="match status" value="1"/>
</dbReference>
<evidence type="ECO:0000256" key="1">
    <source>
        <dbReference type="SAM" id="MobiDB-lite"/>
    </source>
</evidence>
<dbReference type="Gene3D" id="3.40.50.2000">
    <property type="entry name" value="Glycogen Phosphorylase B"/>
    <property type="match status" value="2"/>
</dbReference>
<sequence length="428" mass="45450">MGGPAGGDASPAVPPPAVAYAWPRILLIAPNAGSRMGGEALKALQYFRWLLEAGADARLITHARNRDELAALFPPERLSFVEDGPLQRLAWQSRLGRPLVTPLFHRAAARLARRHDPARTVLHYICPISPVAPRLAPRGYHVVIGPLSGNIHYPPALARRTPAGRRLGAWLHAPAQRGLGLVFRDRARAERLLVSGGARTRRSLLLAGAPRARMAEVLDAGVAPALLRRARPAHTPPRFACIGRMVDDKGFDLALRGLAQCDAEVELVLHGDGPSRPALEATAARLGLGARVRFAGWLDHARLAAALDDCRGLVMPSLAEANGIVMQEAMALAVPVVALDWGGPAELGRSGGALLVPVAAEAELVAGLAGAMQALARAPERAARLGQEGRDVARARFDWDRVAASWAGHYPRRPAGPKRPGGAGRGRA</sequence>
<name>A0A1G7LDC7_9RHOB</name>
<evidence type="ECO:0000313" key="3">
    <source>
        <dbReference type="Proteomes" id="UP000198922"/>
    </source>
</evidence>
<dbReference type="GO" id="GO:0016758">
    <property type="term" value="F:hexosyltransferase activity"/>
    <property type="evidence" value="ECO:0007669"/>
    <property type="project" value="TreeGrafter"/>
</dbReference>
<feature type="compositionally biased region" description="Gly residues" evidence="1">
    <location>
        <begin position="419"/>
        <end position="428"/>
    </location>
</feature>
<evidence type="ECO:0000313" key="2">
    <source>
        <dbReference type="EMBL" id="SDF47537.1"/>
    </source>
</evidence>
<dbReference type="SUPFAM" id="SSF53756">
    <property type="entry name" value="UDP-Glycosyltransferase/glycogen phosphorylase"/>
    <property type="match status" value="1"/>
</dbReference>